<name>H9BR38_9NIDO</name>
<keyword evidence="2" id="KW-1185">Reference proteome</keyword>
<evidence type="ECO:0000313" key="1">
    <source>
        <dbReference type="EMBL" id="AFD29247.1"/>
    </source>
</evidence>
<proteinExistence type="predicted"/>
<accession>H9BR38</accession>
<organism evidence="1 2">
    <name type="scientific">Common moorhen coronavirus HKU21</name>
    <dbReference type="NCBI Taxonomy" id="1159902"/>
    <lineage>
        <taxon>Viruses</taxon>
        <taxon>Riboviria</taxon>
        <taxon>Orthornavirae</taxon>
        <taxon>Pisuviricota</taxon>
        <taxon>Pisoniviricetes</taxon>
        <taxon>Nidovirales</taxon>
        <taxon>Cornidovirineae</taxon>
        <taxon>Coronaviridae</taxon>
        <taxon>Orthocoronavirinae</taxon>
        <taxon>Deltacoronavirus</taxon>
        <taxon>Buldecovirus</taxon>
        <taxon>Deltacoronavirus gallinulae</taxon>
    </lineage>
</organism>
<gene>
    <name evidence="1" type="primary">NS6</name>
</gene>
<dbReference type="EMBL" id="JQ065049">
    <property type="protein sequence ID" value="AFD29247.1"/>
    <property type="molecule type" value="Genomic_RNA"/>
</dbReference>
<dbReference type="Proteomes" id="UP000144236">
    <property type="component" value="Segment"/>
</dbReference>
<protein>
    <submittedName>
        <fullName evidence="1">NS6 protein</fullName>
    </submittedName>
</protein>
<evidence type="ECO:0000313" key="2">
    <source>
        <dbReference type="Proteomes" id="UP000144236"/>
    </source>
</evidence>
<dbReference type="RefSeq" id="YP_005352884.1">
    <property type="nucleotide sequence ID" value="NC_016996.1"/>
</dbReference>
<reference evidence="1 2" key="1">
    <citation type="journal article" date="2012" name="J. Virol.">
        <title>Discovery of seven novel Mammalian and avian coronaviruses in the genus deltacoronavirus supports bat coronaviruses as the gene source of alphacoronavirus and betacoronavirus and avian coronaviruses as the gene source of gammacoronavirus and deltacoronavirus.</title>
        <authorList>
            <person name="Woo P.C."/>
            <person name="Lau S.K."/>
            <person name="Lam C.S."/>
            <person name="Lau C.C."/>
            <person name="Tsang A.K."/>
            <person name="Lau J.H."/>
            <person name="Bai R."/>
            <person name="Teng J.L."/>
            <person name="Tsang C.C."/>
            <person name="Wang M."/>
            <person name="Zheng B.J."/>
            <person name="Chan K.H."/>
            <person name="Yuen K.Y."/>
        </authorList>
    </citation>
    <scope>NUCLEOTIDE SEQUENCE [LARGE SCALE GENOMIC DNA]</scope>
    <source>
        <strain evidence="1">HKU21-8295</strain>
    </source>
</reference>
<sequence>MCRCHTELRFILTACTNGNYTDRTLYLDNFDVQVNCFINTLMVYISINPDSINVLPKSMLINGYYIVYKNGTYVREDYFTN</sequence>
<dbReference type="KEGG" id="vg:11945680"/>
<dbReference type="GeneID" id="11945680"/>